<evidence type="ECO:0000313" key="5">
    <source>
        <dbReference type="Proteomes" id="UP000070409"/>
    </source>
</evidence>
<protein>
    <submittedName>
        <fullName evidence="3">Uncharacterized protein</fullName>
    </submittedName>
</protein>
<dbReference type="EMBL" id="LSRE01000050">
    <property type="protein sequence ID" value="KXO89290.1"/>
    <property type="molecule type" value="Genomic_DNA"/>
</dbReference>
<reference evidence="2 5" key="3">
    <citation type="submission" date="2016-02" db="EMBL/GenBank/DDBJ databases">
        <authorList>
            <person name="Teng J.L."/>
            <person name="Tang Y."/>
            <person name="Huang Y."/>
            <person name="Guo F."/>
            <person name="Wei W."/>
            <person name="Chen J.H."/>
            <person name="Wong S.Y."/>
            <person name="Lau S.K."/>
            <person name="Woo P.C."/>
        </authorList>
    </citation>
    <scope>NUCLEOTIDE SEQUENCE [LARGE SCALE GENOMIC DNA]</scope>
    <source>
        <strain evidence="2 5">JCM 13375</strain>
    </source>
</reference>
<dbReference type="Proteomes" id="UP000070258">
    <property type="component" value="Unassembled WGS sequence"/>
</dbReference>
<dbReference type="Proteomes" id="UP000070409">
    <property type="component" value="Unassembled WGS sequence"/>
</dbReference>
<dbReference type="RefSeq" id="WP_068574510.1">
    <property type="nucleotide sequence ID" value="NZ_LSRE01000050.1"/>
</dbReference>
<dbReference type="AlphaFoldDB" id="A0A137ZZI3"/>
<keyword evidence="5" id="KW-1185">Reference proteome</keyword>
<feature type="signal peptide" evidence="1">
    <location>
        <begin position="1"/>
        <end position="27"/>
    </location>
</feature>
<keyword evidence="1" id="KW-0732">Signal</keyword>
<accession>A0A137ZZI3</accession>
<evidence type="ECO:0000313" key="4">
    <source>
        <dbReference type="Proteomes" id="UP000070258"/>
    </source>
</evidence>
<evidence type="ECO:0000313" key="2">
    <source>
        <dbReference type="EMBL" id="KXO89290.1"/>
    </source>
</evidence>
<name>A0A137ZZI3_9ACTN</name>
<feature type="chain" id="PRO_5007482913" evidence="1">
    <location>
        <begin position="28"/>
        <end position="77"/>
    </location>
</feature>
<reference evidence="3" key="1">
    <citation type="submission" date="2016-02" db="EMBL/GenBank/DDBJ databases">
        <authorList>
            <person name="Teng J.L."/>
            <person name="Yang Y."/>
            <person name="Huang Y."/>
            <person name="Guo F."/>
            <person name="Wei W."/>
            <person name="Chen J.H."/>
            <person name="Wong S.Y."/>
            <person name="Lau S.K."/>
            <person name="Woo P.C."/>
        </authorList>
    </citation>
    <scope>NUCLEOTIDE SEQUENCE</scope>
    <source>
        <strain evidence="3">JCM 15929</strain>
    </source>
</reference>
<sequence length="77" mass="8055">MRRFTIAAATIAAIATGGFVAVPAAQAAPHPNGWYCSGVAANGLHAGTYVRWGQAYSNFGAASWFHRQTGARRVTCS</sequence>
<evidence type="ECO:0000256" key="1">
    <source>
        <dbReference type="SAM" id="SignalP"/>
    </source>
</evidence>
<organism evidence="3 4">
    <name type="scientific">Tsukamurella pseudospumae</name>
    <dbReference type="NCBI Taxonomy" id="239498"/>
    <lineage>
        <taxon>Bacteria</taxon>
        <taxon>Bacillati</taxon>
        <taxon>Actinomycetota</taxon>
        <taxon>Actinomycetes</taxon>
        <taxon>Mycobacteriales</taxon>
        <taxon>Tsukamurellaceae</taxon>
        <taxon>Tsukamurella</taxon>
    </lineage>
</organism>
<proteinExistence type="predicted"/>
<dbReference type="EMBL" id="LSRF01000058">
    <property type="protein sequence ID" value="KXP03585.1"/>
    <property type="molecule type" value="Genomic_DNA"/>
</dbReference>
<reference evidence="4" key="2">
    <citation type="submission" date="2016-02" db="EMBL/GenBank/DDBJ databases">
        <authorList>
            <person name="Wen L."/>
            <person name="He K."/>
            <person name="Yang H."/>
        </authorList>
    </citation>
    <scope>NUCLEOTIDE SEQUENCE [LARGE SCALE GENOMIC DNA]</scope>
    <source>
        <strain evidence="4">JCM 15929</strain>
    </source>
</reference>
<dbReference type="STRING" id="239498.AXK60_17415"/>
<gene>
    <name evidence="3" type="ORF">AXK60_17415</name>
    <name evidence="2" type="ORF">AXK61_11845</name>
</gene>
<evidence type="ECO:0000313" key="3">
    <source>
        <dbReference type="EMBL" id="KXP03585.1"/>
    </source>
</evidence>
<comment type="caution">
    <text evidence="3">The sequence shown here is derived from an EMBL/GenBank/DDBJ whole genome shotgun (WGS) entry which is preliminary data.</text>
</comment>